<dbReference type="AlphaFoldDB" id="A0A2N1J7T6"/>
<dbReference type="STRING" id="2020962.A0A2N1J7T6"/>
<dbReference type="PANTHER" id="PTHR42782:SF2">
    <property type="entry name" value="3-OXOACYL-[ACYL-CARRIER-PROTEIN] SYNTHASE-LIKE PROTEIN"/>
    <property type="match status" value="1"/>
</dbReference>
<dbReference type="OrthoDB" id="426882at2759"/>
<keyword evidence="2" id="KW-1185">Reference proteome</keyword>
<dbReference type="EMBL" id="KZ454994">
    <property type="protein sequence ID" value="PKI82614.1"/>
    <property type="molecule type" value="Genomic_DNA"/>
</dbReference>
<gene>
    <name evidence="1" type="ORF">MVES_003405</name>
</gene>
<accession>A0A2N1J7T6</accession>
<dbReference type="Proteomes" id="UP000232875">
    <property type="component" value="Unassembled WGS sequence"/>
</dbReference>
<dbReference type="PANTHER" id="PTHR42782">
    <property type="entry name" value="SI:CH73-314G15.3"/>
    <property type="match status" value="1"/>
</dbReference>
<dbReference type="Pfam" id="PF04305">
    <property type="entry name" value="DUF455"/>
    <property type="match status" value="1"/>
</dbReference>
<dbReference type="InterPro" id="IPR007402">
    <property type="entry name" value="DUF455"/>
</dbReference>
<organism evidence="1 2">
    <name type="scientific">Malassezia vespertilionis</name>
    <dbReference type="NCBI Taxonomy" id="2020962"/>
    <lineage>
        <taxon>Eukaryota</taxon>
        <taxon>Fungi</taxon>
        <taxon>Dikarya</taxon>
        <taxon>Basidiomycota</taxon>
        <taxon>Ustilaginomycotina</taxon>
        <taxon>Malasseziomycetes</taxon>
        <taxon>Malasseziales</taxon>
        <taxon>Malasseziaceae</taxon>
        <taxon>Malassezia</taxon>
    </lineage>
</organism>
<name>A0A2N1J7T6_9BASI</name>
<evidence type="ECO:0000313" key="2">
    <source>
        <dbReference type="Proteomes" id="UP000232875"/>
    </source>
</evidence>
<proteinExistence type="predicted"/>
<sequence>MQRVLFGQKDILEQASRHHVTLKHQEMQAYLTLSPVGRTLYPTAKQLLELGSYFGALPVHHGLWQSAVETRETRRLVVNPVTIKKFAQSADDSSVAALETIHQVEMIHVSAGHRRLAYLSPTHPDKPGLCTYSVTRCAPTFWAN</sequence>
<evidence type="ECO:0000313" key="1">
    <source>
        <dbReference type="EMBL" id="PKI82614.1"/>
    </source>
</evidence>
<reference evidence="1 2" key="1">
    <citation type="submission" date="2017-10" db="EMBL/GenBank/DDBJ databases">
        <title>A novel species of cold-tolerant Malassezia isolated from bats.</title>
        <authorList>
            <person name="Lorch J.M."/>
            <person name="Palmer J.M."/>
            <person name="Vanderwolf K.J."/>
            <person name="Schmidt K.Z."/>
            <person name="Verant M.L."/>
            <person name="Weller T.J."/>
            <person name="Blehert D.S."/>
        </authorList>
    </citation>
    <scope>NUCLEOTIDE SEQUENCE [LARGE SCALE GENOMIC DNA]</scope>
    <source>
        <strain evidence="1 2">NWHC:44797-103</strain>
    </source>
</reference>
<protein>
    <submittedName>
        <fullName evidence="1">Uncharacterized protein</fullName>
    </submittedName>
</protein>